<sequence length="115" mass="12204">MQGPPHLSYQAGGVADAEPLNRSANMEEIKAPESPKAQSDPVALGPKRVHTGSPVTCPVCLTGSRVPATSAQCVVCRALTRQQTHWNAVGDYAKATECLTALQRHHDGPMHKGKP</sequence>
<organism evidence="2 3">
    <name type="scientific">Streptomyces hygroscopicus</name>
    <dbReference type="NCBI Taxonomy" id="1912"/>
    <lineage>
        <taxon>Bacteria</taxon>
        <taxon>Bacillati</taxon>
        <taxon>Actinomycetota</taxon>
        <taxon>Actinomycetes</taxon>
        <taxon>Kitasatosporales</taxon>
        <taxon>Streptomycetaceae</taxon>
        <taxon>Streptomyces</taxon>
        <taxon>Streptomyces violaceusniger group</taxon>
    </lineage>
</organism>
<protein>
    <submittedName>
        <fullName evidence="2">Uncharacterized protein</fullName>
    </submittedName>
</protein>
<proteinExistence type="predicted"/>
<reference evidence="2" key="1">
    <citation type="submission" date="2024-05" db="EMBL/GenBank/DDBJ databases">
        <title>Whole genome shotgun sequence of Streptomyces hygroscopicus NBRC 113678.</title>
        <authorList>
            <person name="Komaki H."/>
            <person name="Tamura T."/>
        </authorList>
    </citation>
    <scope>NUCLEOTIDE SEQUENCE</scope>
    <source>
        <strain evidence="2">N11-34</strain>
    </source>
</reference>
<evidence type="ECO:0000313" key="3">
    <source>
        <dbReference type="Proteomes" id="UP001054854"/>
    </source>
</evidence>
<dbReference type="Proteomes" id="UP001054854">
    <property type="component" value="Unassembled WGS sequence"/>
</dbReference>
<feature type="region of interest" description="Disordered" evidence="1">
    <location>
        <begin position="1"/>
        <end position="48"/>
    </location>
</feature>
<accession>A0ABQ3TZM6</accession>
<keyword evidence="3" id="KW-1185">Reference proteome</keyword>
<comment type="caution">
    <text evidence="2">The sequence shown here is derived from an EMBL/GenBank/DDBJ whole genome shotgun (WGS) entry which is preliminary data.</text>
</comment>
<evidence type="ECO:0000256" key="1">
    <source>
        <dbReference type="SAM" id="MobiDB-lite"/>
    </source>
</evidence>
<evidence type="ECO:0000313" key="2">
    <source>
        <dbReference type="EMBL" id="GHJ28768.1"/>
    </source>
</evidence>
<dbReference type="EMBL" id="BNEK01000003">
    <property type="protein sequence ID" value="GHJ28768.1"/>
    <property type="molecule type" value="Genomic_DNA"/>
</dbReference>
<name>A0ABQ3TZM6_STRHY</name>
<gene>
    <name evidence="2" type="ORF">TPA0910_32010</name>
</gene>